<evidence type="ECO:0000313" key="2">
    <source>
        <dbReference type="EMBL" id="MYM24147.1"/>
    </source>
</evidence>
<comment type="caution">
    <text evidence="2">The sequence shown here is derived from an EMBL/GenBank/DDBJ whole genome shotgun (WGS) entry which is preliminary data.</text>
</comment>
<keyword evidence="1" id="KW-0732">Signal</keyword>
<sequence length="200" mass="20371">MSILNKLLAAIAIACALACSSAQAASQNYHVTVDTGSLAGQEGYLDFLFLGLANAAPVQAQLSNFSGDFTAQSFAIGQAAGSINTLLAIGNGDAWNEFGQWAKLGGKLSFDVRFNFDGLDGAGTTLSVALLDAGLNYLGTNSDAVTFSLLPGSDAAVSTDDAIATVSAVPEPATWLMLAAGVLLVLSLGRSALPRSSYQS</sequence>
<accession>A0A6L8KBT2</accession>
<protein>
    <recommendedName>
        <fullName evidence="4">PEP-CTERM sorting domain-containing protein</fullName>
    </recommendedName>
</protein>
<gene>
    <name evidence="2" type="ORF">GTP46_15985</name>
</gene>
<keyword evidence="3" id="KW-1185">Reference proteome</keyword>
<evidence type="ECO:0000313" key="3">
    <source>
        <dbReference type="Proteomes" id="UP000479335"/>
    </source>
</evidence>
<proteinExistence type="predicted"/>
<organism evidence="2 3">
    <name type="scientific">Duganella flavida</name>
    <dbReference type="NCBI Taxonomy" id="2692175"/>
    <lineage>
        <taxon>Bacteria</taxon>
        <taxon>Pseudomonadati</taxon>
        <taxon>Pseudomonadota</taxon>
        <taxon>Betaproteobacteria</taxon>
        <taxon>Burkholderiales</taxon>
        <taxon>Oxalobacteraceae</taxon>
        <taxon>Telluria group</taxon>
        <taxon>Duganella</taxon>
    </lineage>
</organism>
<reference evidence="2 3" key="1">
    <citation type="submission" date="2019-12" db="EMBL/GenBank/DDBJ databases">
        <title>Novel species isolated from a subtropical stream in China.</title>
        <authorList>
            <person name="Lu H."/>
        </authorList>
    </citation>
    <scope>NUCLEOTIDE SEQUENCE [LARGE SCALE GENOMIC DNA]</scope>
    <source>
        <strain evidence="2 3">FT135W</strain>
    </source>
</reference>
<dbReference type="RefSeq" id="WP_161007619.1">
    <property type="nucleotide sequence ID" value="NZ_WWCN01000009.1"/>
</dbReference>
<evidence type="ECO:0008006" key="4">
    <source>
        <dbReference type="Google" id="ProtNLM"/>
    </source>
</evidence>
<dbReference type="NCBIfam" id="NF038129">
    <property type="entry name" value="PEP_NF038129"/>
    <property type="match status" value="1"/>
</dbReference>
<feature type="signal peptide" evidence="1">
    <location>
        <begin position="1"/>
        <end position="24"/>
    </location>
</feature>
<name>A0A6L8KBT2_9BURK</name>
<dbReference type="Proteomes" id="UP000479335">
    <property type="component" value="Unassembled WGS sequence"/>
</dbReference>
<evidence type="ECO:0000256" key="1">
    <source>
        <dbReference type="SAM" id="SignalP"/>
    </source>
</evidence>
<dbReference type="EMBL" id="WWCN01000009">
    <property type="protein sequence ID" value="MYM24147.1"/>
    <property type="molecule type" value="Genomic_DNA"/>
</dbReference>
<dbReference type="AlphaFoldDB" id="A0A6L8KBT2"/>
<feature type="chain" id="PRO_5026865866" description="PEP-CTERM sorting domain-containing protein" evidence="1">
    <location>
        <begin position="25"/>
        <end position="200"/>
    </location>
</feature>